<organism evidence="2 3">
    <name type="scientific">Alcanivorax dieselolei (strain DSM 16502 / CGMCC 1.3690 / MCCC 1A00001 / B-5)</name>
    <name type="common">Alloalcanivorax dieselolei</name>
    <dbReference type="NCBI Taxonomy" id="930169"/>
    <lineage>
        <taxon>Bacteria</taxon>
        <taxon>Pseudomonadati</taxon>
        <taxon>Pseudomonadota</taxon>
        <taxon>Gammaproteobacteria</taxon>
        <taxon>Oceanospirillales</taxon>
        <taxon>Alcanivoracaceae</taxon>
        <taxon>Alloalcanivorax</taxon>
    </lineage>
</organism>
<dbReference type="InterPro" id="IPR016084">
    <property type="entry name" value="Haem_Oase-like_multi-hlx"/>
</dbReference>
<proteinExistence type="predicted"/>
<dbReference type="GO" id="GO:0016491">
    <property type="term" value="F:oxidoreductase activity"/>
    <property type="evidence" value="ECO:0007669"/>
    <property type="project" value="UniProtKB-KW"/>
</dbReference>
<dbReference type="SUPFAM" id="SSF48613">
    <property type="entry name" value="Heme oxygenase-like"/>
    <property type="match status" value="1"/>
</dbReference>
<dbReference type="HOGENOM" id="CLU_1118289_0_0_6"/>
<dbReference type="PANTHER" id="PTHR40279">
    <property type="entry name" value="PQQC-LIKE PROTEIN"/>
    <property type="match status" value="1"/>
</dbReference>
<dbReference type="STRING" id="930169.B5T_02622"/>
<dbReference type="KEGG" id="adi:B5T_02622"/>
<sequence>MITGTDPTKGESMSVARYKEALQLTGHEPWAQRFWQALVPYKDQVVEHPLFVEMGEGTLAPERFRDALLHFYPLVENFPKYMGLALAKTRPGIFPGHEESKNWLIGNIKVEQRHAYWYQDWAAGFGIDQSILENTVPPAAMDAVNHYLWSVGERGTLEESIAATNLAIEWATGEWSQRVVKGMTHYAEQGVARINRHTMAWLRAHASYDDAHPHEAMELIKRLAIDPESRRRAFAAARRGLEYYLLALDDCYRMGGERAEEQTPEFL</sequence>
<gene>
    <name evidence="2" type="ordered locus">B5T_02622</name>
</gene>
<dbReference type="eggNOG" id="COG5424">
    <property type="taxonomic scope" value="Bacteria"/>
</dbReference>
<evidence type="ECO:0000313" key="3">
    <source>
        <dbReference type="Proteomes" id="UP000006286"/>
    </source>
</evidence>
<dbReference type="Pfam" id="PF14518">
    <property type="entry name" value="Haem_oxygenas_2"/>
    <property type="match status" value="1"/>
</dbReference>
<dbReference type="PATRIC" id="fig|930169.3.peg.2588"/>
<accession>K0CGP1</accession>
<dbReference type="AlphaFoldDB" id="K0CGP1"/>
<dbReference type="Gene3D" id="1.20.910.10">
    <property type="entry name" value="Heme oxygenase-like"/>
    <property type="match status" value="1"/>
</dbReference>
<keyword evidence="1" id="KW-0560">Oxidoreductase</keyword>
<protein>
    <submittedName>
        <fullName evidence="2">TENA/THI-4 family</fullName>
    </submittedName>
</protein>
<dbReference type="InterPro" id="IPR039068">
    <property type="entry name" value="PqqC-like"/>
</dbReference>
<dbReference type="PANTHER" id="PTHR40279:SF3">
    <property type="entry name" value="4-AMINOBENZOATE SYNTHASE"/>
    <property type="match status" value="1"/>
</dbReference>
<dbReference type="Proteomes" id="UP000006286">
    <property type="component" value="Chromosome"/>
</dbReference>
<reference evidence="2 3" key="1">
    <citation type="journal article" date="2012" name="J. Bacteriol.">
        <title>Complete genome sequence of Alcanivorax dieselolei type strain B5.</title>
        <authorList>
            <person name="Lai Q."/>
            <person name="Li W."/>
            <person name="Shao Z."/>
        </authorList>
    </citation>
    <scope>NUCLEOTIDE SEQUENCE [LARGE SCALE GENOMIC DNA]</scope>
    <source>
        <strain evidence="3">DSM 16502 / CGMCC 1.3690 / B-5</strain>
    </source>
</reference>
<evidence type="ECO:0000313" key="2">
    <source>
        <dbReference type="EMBL" id="AFT70892.1"/>
    </source>
</evidence>
<keyword evidence="3" id="KW-1185">Reference proteome</keyword>
<name>K0CGP1_ALCDB</name>
<dbReference type="EMBL" id="CP003466">
    <property type="protein sequence ID" value="AFT70892.1"/>
    <property type="molecule type" value="Genomic_DNA"/>
</dbReference>
<evidence type="ECO:0000256" key="1">
    <source>
        <dbReference type="ARBA" id="ARBA00023002"/>
    </source>
</evidence>